<gene>
    <name evidence="9" type="ORF">CTI12_AA002450</name>
</gene>
<keyword evidence="6 8" id="KW-0472">Membrane</keyword>
<comment type="subcellular location">
    <subcellularLocation>
        <location evidence="1">Plastid</location>
        <location evidence="1">Chloroplast thylakoid membrane</location>
    </subcellularLocation>
</comment>
<dbReference type="InterPro" id="IPR023222">
    <property type="entry name" value="PsbQ-like_dom_sf"/>
</dbReference>
<dbReference type="GO" id="GO:0009535">
    <property type="term" value="C:chloroplast thylakoid membrane"/>
    <property type="evidence" value="ECO:0007669"/>
    <property type="project" value="UniProtKB-SubCell"/>
</dbReference>
<dbReference type="STRING" id="35608.A0A2U1QP98"/>
<dbReference type="InterPro" id="IPR054099">
    <property type="entry name" value="PSII_PsbQ_pln"/>
</dbReference>
<dbReference type="Gene3D" id="1.20.120.290">
    <property type="entry name" value="Oxygen-evolving enhancer protein 3 (PsbQ), four-helix up-down bundle"/>
    <property type="match status" value="1"/>
</dbReference>
<dbReference type="PANTHER" id="PTHR33399:SF6">
    <property type="entry name" value="PSBQ-LIKE PROTEIN 3, CHLOROPLASTIC"/>
    <property type="match status" value="1"/>
</dbReference>
<sequence>MDCDINMIVKITLKEVLEMNCCNMYGAHIPFIIGMMYTVYHILFRKRVIHLLGQSLLKKIFTGPKVICGSISIHITRRKASSLFLLFSSPIPFLPKPALANETTSFLDMFRMTVPDQTVEEAESGIREHAMSLVQVKDLLELEAWKDAQKELRKSASYLKQDIYTIIQGKPGTERAQLRNLYSKLFNGVTELDYAARDKDVTRVWKLYEDIVVTLDDILSKVL</sequence>
<comment type="similarity">
    <text evidence="7">Belongs to the PsbQ family.</text>
</comment>
<comment type="caution">
    <text evidence="9">The sequence shown here is derived from an EMBL/GenBank/DDBJ whole genome shotgun (WGS) entry which is preliminary data.</text>
</comment>
<dbReference type="SUPFAM" id="SSF101112">
    <property type="entry name" value="Oxygen-evolving enhancer protein 3"/>
    <property type="match status" value="1"/>
</dbReference>
<evidence type="ECO:0000256" key="8">
    <source>
        <dbReference type="SAM" id="Phobius"/>
    </source>
</evidence>
<name>A0A2U1QP98_ARTAN</name>
<organism evidence="9 10">
    <name type="scientific">Artemisia annua</name>
    <name type="common">Sweet wormwood</name>
    <dbReference type="NCBI Taxonomy" id="35608"/>
    <lineage>
        <taxon>Eukaryota</taxon>
        <taxon>Viridiplantae</taxon>
        <taxon>Streptophyta</taxon>
        <taxon>Embryophyta</taxon>
        <taxon>Tracheophyta</taxon>
        <taxon>Spermatophyta</taxon>
        <taxon>Magnoliopsida</taxon>
        <taxon>eudicotyledons</taxon>
        <taxon>Gunneridae</taxon>
        <taxon>Pentapetalae</taxon>
        <taxon>asterids</taxon>
        <taxon>campanulids</taxon>
        <taxon>Asterales</taxon>
        <taxon>Asteraceae</taxon>
        <taxon>Asteroideae</taxon>
        <taxon>Anthemideae</taxon>
        <taxon>Artemisiinae</taxon>
        <taxon>Artemisia</taxon>
    </lineage>
</organism>
<dbReference type="GO" id="GO:0009767">
    <property type="term" value="P:photosynthetic electron transport chain"/>
    <property type="evidence" value="ECO:0007669"/>
    <property type="project" value="TreeGrafter"/>
</dbReference>
<dbReference type="GO" id="GO:0019898">
    <property type="term" value="C:extrinsic component of membrane"/>
    <property type="evidence" value="ECO:0007669"/>
    <property type="project" value="InterPro"/>
</dbReference>
<dbReference type="Pfam" id="PF05757">
    <property type="entry name" value="PsbQ"/>
    <property type="match status" value="1"/>
</dbReference>
<keyword evidence="5" id="KW-0793">Thylakoid</keyword>
<evidence type="ECO:0000256" key="1">
    <source>
        <dbReference type="ARBA" id="ARBA00004334"/>
    </source>
</evidence>
<evidence type="ECO:0000256" key="6">
    <source>
        <dbReference type="ARBA" id="ARBA00023136"/>
    </source>
</evidence>
<reference evidence="9 10" key="1">
    <citation type="journal article" date="2018" name="Mol. Plant">
        <title>The genome of Artemisia annua provides insight into the evolution of Asteraceae family and artemisinin biosynthesis.</title>
        <authorList>
            <person name="Shen Q."/>
            <person name="Zhang L."/>
            <person name="Liao Z."/>
            <person name="Wang S."/>
            <person name="Yan T."/>
            <person name="Shi P."/>
            <person name="Liu M."/>
            <person name="Fu X."/>
            <person name="Pan Q."/>
            <person name="Wang Y."/>
            <person name="Lv Z."/>
            <person name="Lu X."/>
            <person name="Zhang F."/>
            <person name="Jiang W."/>
            <person name="Ma Y."/>
            <person name="Chen M."/>
            <person name="Hao X."/>
            <person name="Li L."/>
            <person name="Tang Y."/>
            <person name="Lv G."/>
            <person name="Zhou Y."/>
            <person name="Sun X."/>
            <person name="Brodelius P.E."/>
            <person name="Rose J.K.C."/>
            <person name="Tang K."/>
        </authorList>
    </citation>
    <scope>NUCLEOTIDE SEQUENCE [LARGE SCALE GENOMIC DNA]</scope>
    <source>
        <strain evidence="10">cv. Huhao1</strain>
        <tissue evidence="9">Leaf</tissue>
    </source>
</reference>
<dbReference type="InterPro" id="IPR008797">
    <property type="entry name" value="PSII_PsbQ"/>
</dbReference>
<dbReference type="AlphaFoldDB" id="A0A2U1QP98"/>
<dbReference type="GO" id="GO:0005509">
    <property type="term" value="F:calcium ion binding"/>
    <property type="evidence" value="ECO:0007669"/>
    <property type="project" value="InterPro"/>
</dbReference>
<evidence type="ECO:0000256" key="3">
    <source>
        <dbReference type="ARBA" id="ARBA00022640"/>
    </source>
</evidence>
<dbReference type="OrthoDB" id="667835at2759"/>
<dbReference type="EMBL" id="PKPP01000004">
    <property type="protein sequence ID" value="PWA99833.1"/>
    <property type="molecule type" value="Genomic_DNA"/>
</dbReference>
<keyword evidence="4" id="KW-0809">Transit peptide</keyword>
<evidence type="ECO:0000256" key="5">
    <source>
        <dbReference type="ARBA" id="ARBA00023078"/>
    </source>
</evidence>
<evidence type="ECO:0000256" key="7">
    <source>
        <dbReference type="ARBA" id="ARBA00035649"/>
    </source>
</evidence>
<keyword evidence="8" id="KW-1133">Transmembrane helix</keyword>
<evidence type="ECO:0000256" key="2">
    <source>
        <dbReference type="ARBA" id="ARBA00022528"/>
    </source>
</evidence>
<dbReference type="Proteomes" id="UP000245207">
    <property type="component" value="Unassembled WGS sequence"/>
</dbReference>
<dbReference type="GO" id="GO:0009654">
    <property type="term" value="C:photosystem II oxygen evolving complex"/>
    <property type="evidence" value="ECO:0007669"/>
    <property type="project" value="InterPro"/>
</dbReference>
<keyword evidence="10" id="KW-1185">Reference proteome</keyword>
<evidence type="ECO:0000313" key="9">
    <source>
        <dbReference type="EMBL" id="PWA99833.1"/>
    </source>
</evidence>
<evidence type="ECO:0000313" key="10">
    <source>
        <dbReference type="Proteomes" id="UP000245207"/>
    </source>
</evidence>
<keyword evidence="2" id="KW-0150">Chloroplast</keyword>
<dbReference type="FunFam" id="1.20.120.290:FF:000004">
    <property type="entry name" value="Oxygen-evolving enhancer protein 3"/>
    <property type="match status" value="1"/>
</dbReference>
<protein>
    <submittedName>
        <fullName evidence="9">PsbQ-like 3</fullName>
    </submittedName>
</protein>
<proteinExistence type="inferred from homology"/>
<feature type="transmembrane region" description="Helical" evidence="8">
    <location>
        <begin position="25"/>
        <end position="44"/>
    </location>
</feature>
<accession>A0A2U1QP98</accession>
<dbReference type="PANTHER" id="PTHR33399">
    <property type="entry name" value="OXYGEN-EVOLVING ENHANCER PROTEIN 3-1, CHLOROPLASTIC"/>
    <property type="match status" value="1"/>
</dbReference>
<keyword evidence="3" id="KW-0934">Plastid</keyword>
<evidence type="ECO:0000256" key="4">
    <source>
        <dbReference type="ARBA" id="ARBA00022946"/>
    </source>
</evidence>
<keyword evidence="8" id="KW-0812">Transmembrane</keyword>